<sequence length="43" mass="4819">MEKDEEFYQKMFAGMMLAVTAGSLDAYSYLYDGGILQACKQVT</sequence>
<dbReference type="STRING" id="1138822.PL11_002630"/>
<proteinExistence type="predicted"/>
<dbReference type="Proteomes" id="UP000286974">
    <property type="component" value="Unassembled WGS sequence"/>
</dbReference>
<reference evidence="1 2" key="1">
    <citation type="submission" date="2017-11" db="EMBL/GenBank/DDBJ databases">
        <title>Draft Genome Sequence of Lactobacillus curieae NBRC 111893 isolated from Koso, a Japanese sugar-Vegetable Fermented Beverage.</title>
        <authorList>
            <person name="Chiou T.Y."/>
            <person name="Oshima K."/>
            <person name="Suda W."/>
            <person name="Hattori M."/>
            <person name="Takahashi T."/>
        </authorList>
    </citation>
    <scope>NUCLEOTIDE SEQUENCE [LARGE SCALE GENOMIC DNA]</scope>
    <source>
        <strain evidence="1 2">NBRC111893</strain>
    </source>
</reference>
<dbReference type="RefSeq" id="WP_261341415.1">
    <property type="nucleotide sequence ID" value="NZ_BEXA01000001.1"/>
</dbReference>
<protein>
    <submittedName>
        <fullName evidence="1">Uncharacterized protein</fullName>
    </submittedName>
</protein>
<dbReference type="EMBL" id="BEXA01000001">
    <property type="protein sequence ID" value="GAY72179.1"/>
    <property type="molecule type" value="Genomic_DNA"/>
</dbReference>
<evidence type="ECO:0000313" key="1">
    <source>
        <dbReference type="EMBL" id="GAY72179.1"/>
    </source>
</evidence>
<name>A0A401FIJ4_9LACO</name>
<accession>A0A401FIJ4</accession>
<gene>
    <name evidence="1" type="ORF">NBRC111893_325</name>
</gene>
<keyword evidence="2" id="KW-1185">Reference proteome</keyword>
<organism evidence="1 2">
    <name type="scientific">Lentilactobacillus kosonis</name>
    <dbReference type="NCBI Taxonomy" id="2810561"/>
    <lineage>
        <taxon>Bacteria</taxon>
        <taxon>Bacillati</taxon>
        <taxon>Bacillota</taxon>
        <taxon>Bacilli</taxon>
        <taxon>Lactobacillales</taxon>
        <taxon>Lactobacillaceae</taxon>
        <taxon>Lentilactobacillus</taxon>
    </lineage>
</organism>
<evidence type="ECO:0000313" key="2">
    <source>
        <dbReference type="Proteomes" id="UP000286974"/>
    </source>
</evidence>
<dbReference type="AlphaFoldDB" id="A0A401FIJ4"/>
<comment type="caution">
    <text evidence="1">The sequence shown here is derived from an EMBL/GenBank/DDBJ whole genome shotgun (WGS) entry which is preliminary data.</text>
</comment>